<keyword evidence="1" id="KW-1133">Transmembrane helix</keyword>
<dbReference type="EMBL" id="NDXW01000001">
    <property type="protein sequence ID" value="RDH43280.1"/>
    <property type="molecule type" value="Genomic_DNA"/>
</dbReference>
<dbReference type="InterPro" id="IPR008620">
    <property type="entry name" value="FixH"/>
</dbReference>
<organism evidence="2 3">
    <name type="scientific">Zooshikella ganghwensis</name>
    <dbReference type="NCBI Taxonomy" id="202772"/>
    <lineage>
        <taxon>Bacteria</taxon>
        <taxon>Pseudomonadati</taxon>
        <taxon>Pseudomonadota</taxon>
        <taxon>Gammaproteobacteria</taxon>
        <taxon>Oceanospirillales</taxon>
        <taxon>Zooshikellaceae</taxon>
        <taxon>Zooshikella</taxon>
    </lineage>
</organism>
<evidence type="ECO:0008006" key="4">
    <source>
        <dbReference type="Google" id="ProtNLM"/>
    </source>
</evidence>
<dbReference type="AlphaFoldDB" id="A0A4P9VME2"/>
<sequence>MAQNQSLSPEDKKHSRFWLGFLLAIPLLAIVLGSSYIVIAVKHADSLVIDDYYKEGLAIEKELERDRHAQALGLTATVSLDNSRKRVSVTLSPAKTNAPRALTLSFISPTLPDEDITLPVQLNPDNEYEGFLPHEVKGKRYIHLETPKALDIQEQREGWRLIGSSYIDTPSVTVALQPATMKTANE</sequence>
<evidence type="ECO:0000313" key="3">
    <source>
        <dbReference type="Proteomes" id="UP000257039"/>
    </source>
</evidence>
<keyword evidence="3" id="KW-1185">Reference proteome</keyword>
<comment type="caution">
    <text evidence="2">The sequence shown here is derived from an EMBL/GenBank/DDBJ whole genome shotgun (WGS) entry which is preliminary data.</text>
</comment>
<keyword evidence="1" id="KW-0472">Membrane</keyword>
<gene>
    <name evidence="2" type="ORF">B9G39_07410</name>
</gene>
<reference evidence="2 3" key="1">
    <citation type="submission" date="2017-04" db="EMBL/GenBank/DDBJ databases">
        <title>Draft genome sequence of Zooshikella ganghwensis VG4 isolated from Red Sea sediments.</title>
        <authorList>
            <person name="Rehman Z."/>
            <person name="Alam I."/>
            <person name="Kamau A."/>
            <person name="Bajic V."/>
            <person name="Leiknes T."/>
        </authorList>
    </citation>
    <scope>NUCLEOTIDE SEQUENCE [LARGE SCALE GENOMIC DNA]</scope>
    <source>
        <strain evidence="2 3">VG4</strain>
    </source>
</reference>
<protein>
    <recommendedName>
        <fullName evidence="4">Nitrogen fixation protein FixH</fullName>
    </recommendedName>
</protein>
<dbReference type="Pfam" id="PF05751">
    <property type="entry name" value="FixH"/>
    <property type="match status" value="1"/>
</dbReference>
<feature type="transmembrane region" description="Helical" evidence="1">
    <location>
        <begin position="17"/>
        <end position="39"/>
    </location>
</feature>
<keyword evidence="1" id="KW-0812">Transmembrane</keyword>
<proteinExistence type="predicted"/>
<dbReference type="Proteomes" id="UP000257039">
    <property type="component" value="Unassembled WGS sequence"/>
</dbReference>
<name>A0A4P9VME2_9GAMM</name>
<evidence type="ECO:0000313" key="2">
    <source>
        <dbReference type="EMBL" id="RDH43280.1"/>
    </source>
</evidence>
<dbReference type="RefSeq" id="WP_094786635.1">
    <property type="nucleotide sequence ID" value="NZ_NDXW01000001.1"/>
</dbReference>
<accession>A0A4P9VME2</accession>
<evidence type="ECO:0000256" key="1">
    <source>
        <dbReference type="SAM" id="Phobius"/>
    </source>
</evidence>